<feature type="signal peptide" evidence="2">
    <location>
        <begin position="1"/>
        <end position="17"/>
    </location>
</feature>
<evidence type="ECO:0000313" key="3">
    <source>
        <dbReference type="EMBL" id="PMD28654.1"/>
    </source>
</evidence>
<dbReference type="Proteomes" id="UP000235672">
    <property type="component" value="Unassembled WGS sequence"/>
</dbReference>
<feature type="chain" id="PRO_5014375126" evidence="2">
    <location>
        <begin position="18"/>
        <end position="449"/>
    </location>
</feature>
<protein>
    <submittedName>
        <fullName evidence="3">Uncharacterized protein</fullName>
    </submittedName>
</protein>
<gene>
    <name evidence="3" type="ORF">NA56DRAFT_696430</name>
</gene>
<proteinExistence type="predicted"/>
<keyword evidence="1" id="KW-0175">Coiled coil</keyword>
<organism evidence="3 4">
    <name type="scientific">Hyaloscypha hepaticicola</name>
    <dbReference type="NCBI Taxonomy" id="2082293"/>
    <lineage>
        <taxon>Eukaryota</taxon>
        <taxon>Fungi</taxon>
        <taxon>Dikarya</taxon>
        <taxon>Ascomycota</taxon>
        <taxon>Pezizomycotina</taxon>
        <taxon>Leotiomycetes</taxon>
        <taxon>Helotiales</taxon>
        <taxon>Hyaloscyphaceae</taxon>
        <taxon>Hyaloscypha</taxon>
    </lineage>
</organism>
<dbReference type="EMBL" id="KZ613464">
    <property type="protein sequence ID" value="PMD28654.1"/>
    <property type="molecule type" value="Genomic_DNA"/>
</dbReference>
<dbReference type="OrthoDB" id="5386093at2759"/>
<dbReference type="AlphaFoldDB" id="A0A2J6QQY0"/>
<sequence length="449" mass="47524">MASSLWLSWLLLTAVSALPWSGPRETVSATARLTGVRSQRMKYMSLSRGTFIQQGADFQNVYCSSGSSCAWFTDYSVIGCCSISGSCDAVYTSCINGNHPPQSVSYPGVLTCTSNSVCYLNTFPSKYHQYGCGTTSVGETVVTSWTGANPQFSIAIVYTGGVLEAEVPVILKSPKKTATAAAASSSTAEATAAAASSSTSEATPASGHSLIVTNSAITSAPTSYATPFTLTLTSTPSIAPSAIPKTTPTSETPSRGLSAGAKIAIIVVATVIAIIAAMELFECAPPYELKGSESNPVELYQNHQPQTKDVQYISPTVQSYQTAVQTSGQSATELATIPTVSPRSSTMSPTPTMTTIPDVFELSTRWSAAPITGAALPELENSEIRNSGGPSSYSGDSITMAEGNLARLNRELEQVRPEKEMAIRLQQLERREAELKEQILREQEKLIND</sequence>
<evidence type="ECO:0000313" key="4">
    <source>
        <dbReference type="Proteomes" id="UP000235672"/>
    </source>
</evidence>
<accession>A0A2J6QQY0</accession>
<keyword evidence="4" id="KW-1185">Reference proteome</keyword>
<feature type="coiled-coil region" evidence="1">
    <location>
        <begin position="418"/>
        <end position="445"/>
    </location>
</feature>
<evidence type="ECO:0000256" key="2">
    <source>
        <dbReference type="SAM" id="SignalP"/>
    </source>
</evidence>
<evidence type="ECO:0000256" key="1">
    <source>
        <dbReference type="SAM" id="Coils"/>
    </source>
</evidence>
<keyword evidence="2" id="KW-0732">Signal</keyword>
<dbReference type="STRING" id="1745343.A0A2J6QQY0"/>
<name>A0A2J6QQY0_9HELO</name>
<reference evidence="3 4" key="1">
    <citation type="submission" date="2016-05" db="EMBL/GenBank/DDBJ databases">
        <title>A degradative enzymes factory behind the ericoid mycorrhizal symbiosis.</title>
        <authorList>
            <consortium name="DOE Joint Genome Institute"/>
            <person name="Martino E."/>
            <person name="Morin E."/>
            <person name="Grelet G."/>
            <person name="Kuo A."/>
            <person name="Kohler A."/>
            <person name="Daghino S."/>
            <person name="Barry K."/>
            <person name="Choi C."/>
            <person name="Cichocki N."/>
            <person name="Clum A."/>
            <person name="Copeland A."/>
            <person name="Hainaut M."/>
            <person name="Haridas S."/>
            <person name="Labutti K."/>
            <person name="Lindquist E."/>
            <person name="Lipzen A."/>
            <person name="Khouja H.-R."/>
            <person name="Murat C."/>
            <person name="Ohm R."/>
            <person name="Olson A."/>
            <person name="Spatafora J."/>
            <person name="Veneault-Fourrey C."/>
            <person name="Henrissat B."/>
            <person name="Grigoriev I."/>
            <person name="Martin F."/>
            <person name="Perotto S."/>
        </authorList>
    </citation>
    <scope>NUCLEOTIDE SEQUENCE [LARGE SCALE GENOMIC DNA]</scope>
    <source>
        <strain evidence="3 4">UAMH 7357</strain>
    </source>
</reference>